<dbReference type="GO" id="GO:0003723">
    <property type="term" value="F:RNA binding"/>
    <property type="evidence" value="ECO:0007669"/>
    <property type="project" value="UniProtKB-KW"/>
</dbReference>
<dbReference type="GO" id="GO:0005634">
    <property type="term" value="C:nucleus"/>
    <property type="evidence" value="ECO:0007669"/>
    <property type="project" value="UniProtKB-ARBA"/>
</dbReference>
<evidence type="ECO:0000256" key="8">
    <source>
        <dbReference type="ARBA" id="ARBA00022918"/>
    </source>
</evidence>
<evidence type="ECO:0000313" key="15">
    <source>
        <dbReference type="Proteomes" id="UP000077684"/>
    </source>
</evidence>
<keyword evidence="2" id="KW-0808">Transferase</keyword>
<feature type="compositionally biased region" description="Low complexity" evidence="10">
    <location>
        <begin position="373"/>
        <end position="400"/>
    </location>
</feature>
<feature type="region of interest" description="Disordered" evidence="10">
    <location>
        <begin position="72"/>
        <end position="103"/>
    </location>
</feature>
<dbReference type="EC" id="2.7.7.49" evidence="1"/>
<dbReference type="InterPro" id="IPR036397">
    <property type="entry name" value="RNaseH_sf"/>
</dbReference>
<evidence type="ECO:0000256" key="2">
    <source>
        <dbReference type="ARBA" id="ARBA00022679"/>
    </source>
</evidence>
<keyword evidence="9" id="KW-0511">Multifunctional enzyme</keyword>
<dbReference type="Gene3D" id="3.30.70.270">
    <property type="match status" value="2"/>
</dbReference>
<protein>
    <recommendedName>
        <fullName evidence="1">RNA-directed DNA polymerase</fullName>
        <ecNumber evidence="1">2.7.7.49</ecNumber>
    </recommendedName>
</protein>
<dbReference type="GO" id="GO:0015074">
    <property type="term" value="P:DNA integration"/>
    <property type="evidence" value="ECO:0007669"/>
    <property type="project" value="InterPro"/>
</dbReference>
<evidence type="ECO:0000256" key="4">
    <source>
        <dbReference type="ARBA" id="ARBA00022722"/>
    </source>
</evidence>
<dbReference type="PROSITE" id="PS50878">
    <property type="entry name" value="RT_POL"/>
    <property type="match status" value="1"/>
</dbReference>
<dbReference type="GO" id="GO:0006508">
    <property type="term" value="P:proteolysis"/>
    <property type="evidence" value="ECO:0007669"/>
    <property type="project" value="InterPro"/>
</dbReference>
<feature type="compositionally biased region" description="Low complexity" evidence="10">
    <location>
        <begin position="184"/>
        <end position="197"/>
    </location>
</feature>
<evidence type="ECO:0000256" key="1">
    <source>
        <dbReference type="ARBA" id="ARBA00012493"/>
    </source>
</evidence>
<feature type="domain" description="Integrase catalytic" evidence="13">
    <location>
        <begin position="1383"/>
        <end position="1543"/>
    </location>
</feature>
<evidence type="ECO:0000313" key="14">
    <source>
        <dbReference type="EMBL" id="KAE8252577.1"/>
    </source>
</evidence>
<dbReference type="PROSITE" id="PS50994">
    <property type="entry name" value="INTEGRASE"/>
    <property type="match status" value="1"/>
</dbReference>
<keyword evidence="3" id="KW-0548">Nucleotidyltransferase</keyword>
<comment type="caution">
    <text evidence="14">The sequence shown here is derived from an EMBL/GenBank/DDBJ whole genome shotgun (WGS) entry which is preliminary data.</text>
</comment>
<dbReference type="Pfam" id="PF00078">
    <property type="entry name" value="RVT_1"/>
    <property type="match status" value="1"/>
</dbReference>
<dbReference type="InterPro" id="IPR001584">
    <property type="entry name" value="Integrase_cat-core"/>
</dbReference>
<dbReference type="PROSITE" id="PS50175">
    <property type="entry name" value="ASP_PROT_RETROV"/>
    <property type="match status" value="1"/>
</dbReference>
<dbReference type="InterPro" id="IPR043128">
    <property type="entry name" value="Rev_trsase/Diguanyl_cyclase"/>
</dbReference>
<keyword evidence="15" id="KW-1185">Reference proteome</keyword>
<dbReference type="PANTHER" id="PTHR37984">
    <property type="entry name" value="PROTEIN CBG26694"/>
    <property type="match status" value="1"/>
</dbReference>
<dbReference type="GO" id="GO:0004519">
    <property type="term" value="F:endonuclease activity"/>
    <property type="evidence" value="ECO:0007669"/>
    <property type="project" value="UniProtKB-KW"/>
</dbReference>
<evidence type="ECO:0000256" key="7">
    <source>
        <dbReference type="ARBA" id="ARBA00022884"/>
    </source>
</evidence>
<evidence type="ECO:0000259" key="11">
    <source>
        <dbReference type="PROSITE" id="PS50175"/>
    </source>
</evidence>
<feature type="compositionally biased region" description="Polar residues" evidence="10">
    <location>
        <begin position="34"/>
        <end position="50"/>
    </location>
</feature>
<reference evidence="14" key="2">
    <citation type="journal article" date="2019" name="IMA Fungus">
        <title>Genome sequencing and comparison of five Tilletia species to identify candidate genes for the detection of regulated species infecting wheat.</title>
        <authorList>
            <person name="Nguyen H.D.T."/>
            <person name="Sultana T."/>
            <person name="Kesanakurti P."/>
            <person name="Hambleton S."/>
        </authorList>
    </citation>
    <scope>NUCLEOTIDE SEQUENCE</scope>
    <source>
        <strain evidence="14">DAOMC 236426</strain>
    </source>
</reference>
<evidence type="ECO:0000259" key="12">
    <source>
        <dbReference type="PROSITE" id="PS50878"/>
    </source>
</evidence>
<dbReference type="InterPro" id="IPR041588">
    <property type="entry name" value="Integrase_H2C2"/>
</dbReference>
<dbReference type="CDD" id="cd00303">
    <property type="entry name" value="retropepsin_like"/>
    <property type="match status" value="1"/>
</dbReference>
<feature type="compositionally biased region" description="Basic and acidic residues" evidence="10">
    <location>
        <begin position="72"/>
        <end position="91"/>
    </location>
</feature>
<dbReference type="Gene3D" id="3.10.10.10">
    <property type="entry name" value="HIV Type 1 Reverse Transcriptase, subunit A, domain 1"/>
    <property type="match status" value="1"/>
</dbReference>
<dbReference type="InterPro" id="IPR050951">
    <property type="entry name" value="Retrovirus_Pol_polyprotein"/>
</dbReference>
<dbReference type="FunFam" id="3.30.70.270:FF:000020">
    <property type="entry name" value="Transposon Tf2-6 polyprotein-like Protein"/>
    <property type="match status" value="1"/>
</dbReference>
<keyword evidence="4" id="KW-0540">Nuclease</keyword>
<dbReference type="InterPro" id="IPR012337">
    <property type="entry name" value="RNaseH-like_sf"/>
</dbReference>
<dbReference type="SUPFAM" id="SSF56672">
    <property type="entry name" value="DNA/RNA polymerases"/>
    <property type="match status" value="2"/>
</dbReference>
<dbReference type="PANTHER" id="PTHR37984:SF5">
    <property type="entry name" value="PROTEIN NYNRIN-LIKE"/>
    <property type="match status" value="1"/>
</dbReference>
<dbReference type="Gene3D" id="1.10.340.70">
    <property type="match status" value="1"/>
</dbReference>
<name>A0A8X7SZ43_9BASI</name>
<feature type="domain" description="Reverse transcriptase" evidence="12">
    <location>
        <begin position="920"/>
        <end position="1107"/>
    </location>
</feature>
<dbReference type="GO" id="GO:0004190">
    <property type="term" value="F:aspartic-type endopeptidase activity"/>
    <property type="evidence" value="ECO:0007669"/>
    <property type="project" value="InterPro"/>
</dbReference>
<keyword evidence="8" id="KW-0695">RNA-directed DNA polymerase</keyword>
<evidence type="ECO:0000256" key="9">
    <source>
        <dbReference type="ARBA" id="ARBA00023268"/>
    </source>
</evidence>
<dbReference type="InterPro" id="IPR000477">
    <property type="entry name" value="RT_dom"/>
</dbReference>
<dbReference type="CDD" id="cd01647">
    <property type="entry name" value="RT_LTR"/>
    <property type="match status" value="1"/>
</dbReference>
<keyword evidence="6" id="KW-0378">Hydrolase</keyword>
<dbReference type="InterPro" id="IPR001995">
    <property type="entry name" value="Peptidase_A2_cat"/>
</dbReference>
<gene>
    <name evidence="14" type="ORF">A4X06_0g2087</name>
</gene>
<reference evidence="14" key="1">
    <citation type="submission" date="2016-04" db="EMBL/GenBank/DDBJ databases">
        <authorList>
            <person name="Nguyen H.D."/>
            <person name="Samba Siva P."/>
            <person name="Cullis J."/>
            <person name="Levesque C.A."/>
            <person name="Hambleton S."/>
        </authorList>
    </citation>
    <scope>NUCLEOTIDE SEQUENCE</scope>
    <source>
        <strain evidence="14">DAOMC 236426</strain>
    </source>
</reference>
<dbReference type="GO" id="GO:0003964">
    <property type="term" value="F:RNA-directed DNA polymerase activity"/>
    <property type="evidence" value="ECO:0007669"/>
    <property type="project" value="UniProtKB-KW"/>
</dbReference>
<keyword evidence="7" id="KW-0694">RNA-binding</keyword>
<evidence type="ECO:0000256" key="10">
    <source>
        <dbReference type="SAM" id="MobiDB-lite"/>
    </source>
</evidence>
<dbReference type="Pfam" id="PF17919">
    <property type="entry name" value="RT_RNaseH_2"/>
    <property type="match status" value="1"/>
</dbReference>
<feature type="region of interest" description="Disordered" evidence="10">
    <location>
        <begin position="471"/>
        <end position="495"/>
    </location>
</feature>
<dbReference type="InterPro" id="IPR041577">
    <property type="entry name" value="RT_RNaseH_2"/>
</dbReference>
<feature type="region of interest" description="Disordered" evidence="10">
    <location>
        <begin position="373"/>
        <end position="404"/>
    </location>
</feature>
<feature type="domain" description="Peptidase A2" evidence="11">
    <location>
        <begin position="571"/>
        <end position="655"/>
    </location>
</feature>
<evidence type="ECO:0000259" key="13">
    <source>
        <dbReference type="PROSITE" id="PS50994"/>
    </source>
</evidence>
<accession>A0A8X7SZ43</accession>
<feature type="region of interest" description="Disordered" evidence="10">
    <location>
        <begin position="24"/>
        <end position="53"/>
    </location>
</feature>
<dbReference type="Pfam" id="PF17917">
    <property type="entry name" value="RT_RNaseH"/>
    <property type="match status" value="1"/>
</dbReference>
<dbReference type="InterPro" id="IPR043502">
    <property type="entry name" value="DNA/RNA_pol_sf"/>
</dbReference>
<dbReference type="Proteomes" id="UP000077684">
    <property type="component" value="Unassembled WGS sequence"/>
</dbReference>
<evidence type="ECO:0000256" key="5">
    <source>
        <dbReference type="ARBA" id="ARBA00022759"/>
    </source>
</evidence>
<dbReference type="InterPro" id="IPR021109">
    <property type="entry name" value="Peptidase_aspartic_dom_sf"/>
</dbReference>
<evidence type="ECO:0000256" key="6">
    <source>
        <dbReference type="ARBA" id="ARBA00022801"/>
    </source>
</evidence>
<organism evidence="14 15">
    <name type="scientific">Tilletia controversa</name>
    <name type="common">dwarf bunt fungus</name>
    <dbReference type="NCBI Taxonomy" id="13291"/>
    <lineage>
        <taxon>Eukaryota</taxon>
        <taxon>Fungi</taxon>
        <taxon>Dikarya</taxon>
        <taxon>Basidiomycota</taxon>
        <taxon>Ustilaginomycotina</taxon>
        <taxon>Exobasidiomycetes</taxon>
        <taxon>Tilletiales</taxon>
        <taxon>Tilletiaceae</taxon>
        <taxon>Tilletia</taxon>
    </lineage>
</organism>
<dbReference type="SUPFAM" id="SSF53098">
    <property type="entry name" value="Ribonuclease H-like"/>
    <property type="match status" value="1"/>
</dbReference>
<feature type="region of interest" description="Disordered" evidence="10">
    <location>
        <begin position="160"/>
        <end position="197"/>
    </location>
</feature>
<dbReference type="SUPFAM" id="SSF50630">
    <property type="entry name" value="Acid proteases"/>
    <property type="match status" value="1"/>
</dbReference>
<evidence type="ECO:0000256" key="3">
    <source>
        <dbReference type="ARBA" id="ARBA00022695"/>
    </source>
</evidence>
<dbReference type="Gene3D" id="2.40.70.10">
    <property type="entry name" value="Acid Proteases"/>
    <property type="match status" value="1"/>
</dbReference>
<dbReference type="Pfam" id="PF17921">
    <property type="entry name" value="Integrase_H2C2"/>
    <property type="match status" value="1"/>
</dbReference>
<proteinExistence type="predicted"/>
<keyword evidence="5" id="KW-0255">Endonuclease</keyword>
<dbReference type="Gene3D" id="3.30.420.10">
    <property type="entry name" value="Ribonuclease H-like superfamily/Ribonuclease H"/>
    <property type="match status" value="1"/>
</dbReference>
<dbReference type="InterPro" id="IPR041373">
    <property type="entry name" value="RT_RNaseH"/>
</dbReference>
<sequence length="1861" mass="201966">MAPLTSTTPIPGPAATIGASSVELPTINVPGDDSNVSSLTDLPSGSQEPSMESLPALVQSLLLQVGELKSRVVDAEGGRSESRSRLVEPHRSVPGRPSTPAQQIHALHSTPLDRPPPPHMTGSKSSAALLSFQRQTGPDKQVVREVLERMGTSIYDVIDRIGRDSGSPRSDEAFRASVDPGTAPDVVSTSADPSSTASSDRFIFVRPEYNEAWVAGVLRSVPLRFEGDAEEWHAGLPAEEAASLSSFDALAAAMRVEFPANGSEQRRLARDRVWDPTAEPASTFYFAKLRALRTAFGHDQTDRVLVQDIVDCLPPTFQAMLRLPRSGVRLVDLRAEIGIWEPTWRKIFPQFDIRSSTPASAPVARVIASTPRVTSVSTPGPTPASVPAAPVPVASTQSSSRPLGLAATYDPSRVIPAAGGEKRKYRRPSDNQTIELNRGLSVGYSDGVTSVDTAEDLDHPLTRDPLVPILGEYSSSRDDSLRSPADCPSPPPVDGSAEVGPTLFLADRSHFRAKKLFVLDPVEKPLRHSTFRCGNVVQLPSIPETASGKGYTNHVPLTVQLRINSSTANPLSSLLDTGASLSGIDASLLERLGGRPQGDGMTVKGIGEMRTKGFTTVTFFIEGRDSRDKQVFLECSHDLHVLPNSGPGLLLGQDFIDGHDLSISPARGRARVGQYTFAVNEKIEGPFSADVELHTAVDVVVPPHHNVWIPVDAGGLAPDVDYCIHPRLSASPDETVQLAGPTGLMTKGADARRHVLLGNFGAADCHLARGTIVADAVATRVGDAAHDSGRLFSLSAAAPPSPSYQAYTASAEPDPLSGVADPIDAFEPEGGADPDPRHDSATVEIDGHFRVGVDDDGCPSPAVVALLRRHEKAFALDGRPGLVHGTEMAIDLKEGTDLRPEAPRRVSPEKRQAIDTAIDQLLKWDVVKPSSSPASFPVLMVRQYGKWRFCVDYRQLNASTIPDRYPLPTVDSVFQTLCGKRIFSSLDAIRGYHQLPVRPSDRWKTAFTCHRGLFQYRTVPFGLRNAPAVFQRLMDRLLGALRWQDAVVYIDDIVVATASLEDHLRALESILSSAEREGLRFSPGKCTFAVGSLVLLGRKVSGAGVAIWSDRAAAVRDLARPTTLRELYHALGLFGYYRMFVPNYARIAEPLSRLTRGWRYEQANGRYRLVNADGKPAVAERVVLDWTGAQQQSFDALKAALVSPPVLAHPDPSRPYLLYVDASKDGFGAILHQVFDRDVPSPPQSVESAQLLAMDLVRAPQPIARERWTAWLRADRLFAPVVREAESRDRRESLDGVWSFRDGVLVRRQDGRLALPEGALPELLRSVHDQNGHFGFYKTYLALSRHFWRPGLAVSVRSWVKFCSVCQRTKLGRKTGALRIDRDPQAPIDAISLDIVLGLPLSRSGNNAAVVILDVFSRTVLIEPCPHTITAEGIAAIVSNRVLRYGWRPRRLVSDSEARLTGSVMSALATSLGAEIAPSPPYHQQANAVERAIQTVQHVLQSIALDSRAHWDRRLAPAVELAMNSSPSVTTGHRPFDLLFISHPDIVHAVFDGEEEHAGVGTFAERLAAAEERLVEARRMIAAARAGQKKRYDQSRASPAAIRVGDLVYVRLRDRPVPNAIGDKLDAWKRGPFAVTEVLSAHRIRLDLPDDMAIDPVFRHDDAAGSGDSAGGEAPEVPVSDEVLSAGADGVMDVDGKGSPRARRLPVSLRGFHLGVLTTADRAQLEKALGEPIHRPRRLALSDRSVLLEEKPVAFLSRLTTPAEQKMVAAELELRCLAWAFAKWAYLLEGALVTVVTDHQPMGAMLQSTAGVSYGPNIARCRAQLMPHLPHLRFVVKPGALHSNVDALSRLVRFFGGGCAG</sequence>
<dbReference type="EMBL" id="LWDE02000150">
    <property type="protein sequence ID" value="KAE8252577.1"/>
    <property type="molecule type" value="Genomic_DNA"/>
</dbReference>